<dbReference type="InterPro" id="IPR043128">
    <property type="entry name" value="Rev_trsase/Diguanyl_cyclase"/>
</dbReference>
<keyword evidence="5 8" id="KW-0812">Transmembrane</keyword>
<dbReference type="SUPFAM" id="SSF55073">
    <property type="entry name" value="Nucleotide cyclase"/>
    <property type="match status" value="1"/>
</dbReference>
<evidence type="ECO:0000259" key="9">
    <source>
        <dbReference type="PROSITE" id="PS50887"/>
    </source>
</evidence>
<dbReference type="CDD" id="cd01949">
    <property type="entry name" value="GGDEF"/>
    <property type="match status" value="1"/>
</dbReference>
<evidence type="ECO:0000256" key="2">
    <source>
        <dbReference type="ARBA" id="ARBA00004651"/>
    </source>
</evidence>
<gene>
    <name evidence="10" type="ORF">C2869_04705</name>
</gene>
<evidence type="ECO:0000313" key="11">
    <source>
        <dbReference type="Proteomes" id="UP000244441"/>
    </source>
</evidence>
<dbReference type="NCBIfam" id="TIGR00254">
    <property type="entry name" value="GGDEF"/>
    <property type="match status" value="1"/>
</dbReference>
<dbReference type="SUPFAM" id="SSF103190">
    <property type="entry name" value="Sensory domain-like"/>
    <property type="match status" value="1"/>
</dbReference>
<dbReference type="Gene3D" id="3.30.70.270">
    <property type="match status" value="1"/>
</dbReference>
<accession>A0A2S0VNK8</accession>
<evidence type="ECO:0000256" key="8">
    <source>
        <dbReference type="SAM" id="Phobius"/>
    </source>
</evidence>
<comment type="cofactor">
    <cofactor evidence="1">
        <name>Mg(2+)</name>
        <dbReference type="ChEBI" id="CHEBI:18420"/>
    </cofactor>
</comment>
<evidence type="ECO:0000256" key="3">
    <source>
        <dbReference type="ARBA" id="ARBA00012528"/>
    </source>
</evidence>
<feature type="transmembrane region" description="Helical" evidence="8">
    <location>
        <begin position="37"/>
        <end position="58"/>
    </location>
</feature>
<evidence type="ECO:0000256" key="4">
    <source>
        <dbReference type="ARBA" id="ARBA00022475"/>
    </source>
</evidence>
<dbReference type="Proteomes" id="UP000244441">
    <property type="component" value="Chromosome"/>
</dbReference>
<keyword evidence="7 8" id="KW-0472">Membrane</keyword>
<dbReference type="Pfam" id="PF02743">
    <property type="entry name" value="dCache_1"/>
    <property type="match status" value="1"/>
</dbReference>
<dbReference type="AlphaFoldDB" id="A0A2S0VNK8"/>
<feature type="domain" description="GGDEF" evidence="9">
    <location>
        <begin position="377"/>
        <end position="509"/>
    </location>
</feature>
<dbReference type="Pfam" id="PF00990">
    <property type="entry name" value="GGDEF"/>
    <property type="match status" value="1"/>
</dbReference>
<dbReference type="EMBL" id="CP026604">
    <property type="protein sequence ID" value="AWB65779.1"/>
    <property type="molecule type" value="Genomic_DNA"/>
</dbReference>
<feature type="transmembrane region" description="Helical" evidence="8">
    <location>
        <begin position="315"/>
        <end position="337"/>
    </location>
</feature>
<dbReference type="InterPro" id="IPR000160">
    <property type="entry name" value="GGDEF_dom"/>
</dbReference>
<name>A0A2S0VNK8_9ALTE</name>
<dbReference type="InterPro" id="IPR050469">
    <property type="entry name" value="Diguanylate_Cyclase"/>
</dbReference>
<dbReference type="GO" id="GO:1902201">
    <property type="term" value="P:negative regulation of bacterial-type flagellum-dependent cell motility"/>
    <property type="evidence" value="ECO:0007669"/>
    <property type="project" value="TreeGrafter"/>
</dbReference>
<dbReference type="KEGG" id="cate:C2869_04705"/>
<dbReference type="PROSITE" id="PS50887">
    <property type="entry name" value="GGDEF"/>
    <property type="match status" value="1"/>
</dbReference>
<dbReference type="PANTHER" id="PTHR45138">
    <property type="entry name" value="REGULATORY COMPONENTS OF SENSORY TRANSDUCTION SYSTEM"/>
    <property type="match status" value="1"/>
</dbReference>
<protein>
    <recommendedName>
        <fullName evidence="3">diguanylate cyclase</fullName>
        <ecNumber evidence="3">2.7.7.65</ecNumber>
    </recommendedName>
</protein>
<dbReference type="SMART" id="SM00267">
    <property type="entry name" value="GGDEF"/>
    <property type="match status" value="1"/>
</dbReference>
<evidence type="ECO:0000313" key="10">
    <source>
        <dbReference type="EMBL" id="AWB65779.1"/>
    </source>
</evidence>
<dbReference type="FunFam" id="3.30.70.270:FF:000001">
    <property type="entry name" value="Diguanylate cyclase domain protein"/>
    <property type="match status" value="1"/>
</dbReference>
<evidence type="ECO:0000256" key="1">
    <source>
        <dbReference type="ARBA" id="ARBA00001946"/>
    </source>
</evidence>
<comment type="subcellular location">
    <subcellularLocation>
        <location evidence="2">Cell membrane</location>
        <topology evidence="2">Multi-pass membrane protein</topology>
    </subcellularLocation>
</comment>
<dbReference type="InterPro" id="IPR033479">
    <property type="entry name" value="dCache_1"/>
</dbReference>
<dbReference type="GO" id="GO:0052621">
    <property type="term" value="F:diguanylate cyclase activity"/>
    <property type="evidence" value="ECO:0007669"/>
    <property type="project" value="UniProtKB-EC"/>
</dbReference>
<dbReference type="PANTHER" id="PTHR45138:SF26">
    <property type="entry name" value="DIGUANYLATE CYCLASE"/>
    <property type="match status" value="1"/>
</dbReference>
<evidence type="ECO:0000256" key="6">
    <source>
        <dbReference type="ARBA" id="ARBA00022989"/>
    </source>
</evidence>
<keyword evidence="4" id="KW-1003">Cell membrane</keyword>
<organism evidence="10 11">
    <name type="scientific">Saccharobesus litoralis</name>
    <dbReference type="NCBI Taxonomy" id="2172099"/>
    <lineage>
        <taxon>Bacteria</taxon>
        <taxon>Pseudomonadati</taxon>
        <taxon>Pseudomonadota</taxon>
        <taxon>Gammaproteobacteria</taxon>
        <taxon>Alteromonadales</taxon>
        <taxon>Alteromonadaceae</taxon>
        <taxon>Saccharobesus</taxon>
    </lineage>
</organism>
<evidence type="ECO:0000256" key="5">
    <source>
        <dbReference type="ARBA" id="ARBA00022692"/>
    </source>
</evidence>
<keyword evidence="11" id="KW-1185">Reference proteome</keyword>
<dbReference type="InterPro" id="IPR029787">
    <property type="entry name" value="Nucleotide_cyclase"/>
</dbReference>
<dbReference type="GO" id="GO:0005886">
    <property type="term" value="C:plasma membrane"/>
    <property type="evidence" value="ECO:0007669"/>
    <property type="project" value="UniProtKB-SubCell"/>
</dbReference>
<proteinExistence type="predicted"/>
<reference evidence="10 11" key="1">
    <citation type="submission" date="2018-01" db="EMBL/GenBank/DDBJ databases">
        <title>Genome sequence of a Cantenovulum-like bacteria.</title>
        <authorList>
            <person name="Tan W.R."/>
            <person name="Lau N.-S."/>
            <person name="Go F."/>
            <person name="Amirul A.-A.A."/>
        </authorList>
    </citation>
    <scope>NUCLEOTIDE SEQUENCE [LARGE SCALE GENOMIC DNA]</scope>
    <source>
        <strain evidence="10 11">CCB-QB4</strain>
    </source>
</reference>
<dbReference type="GO" id="GO:0043709">
    <property type="term" value="P:cell adhesion involved in single-species biofilm formation"/>
    <property type="evidence" value="ECO:0007669"/>
    <property type="project" value="TreeGrafter"/>
</dbReference>
<evidence type="ECO:0000256" key="7">
    <source>
        <dbReference type="ARBA" id="ARBA00023136"/>
    </source>
</evidence>
<dbReference type="EC" id="2.7.7.65" evidence="3"/>
<sequence>MFTRHSGDFLFVPELKILYAKHNRVIVVDQMNSKNRALGLVSFILFIGFITVSTISYWSARQSLSEQIVSEVVPLTGISIYSKIKEKLMAPIHISSLMAQDTFVHDWVKNGEADPDKMQRYLREIKQRNGAITSFFVSDKTLNYYHPNGILRRVSANDPQDHWYFAVRQSQQDYIVNIDIDTRDLQSLTVFINYKVLDTHGEYLGAIGIGLSVHSVKQLLDSHNPHQQFFIFFTDKQGKAMLQGESPRPILSLTDIKGLSQPQAQTLLGAPNSTASFQQGTRTTHVNSRFIQELGWYLMISHTEQPWDNRIVRPLMVNLFIGLCISVLVIMVVFYTLRRYQSELERTAITDKLTNVANRHGFDMIIQQSKKQLRDKQPCSIILFDLDNFKQINDTYTHMAGDLVILDAVDVVRSVFGSTESLIRWGGEEFLLVLPGHDARKAQQLAERLRYKMAERISYFETQPIQFTASFGVAQWQTQESVNQLLYRVDKALYQAKQLGKDQVQVAGY</sequence>
<dbReference type="InterPro" id="IPR029151">
    <property type="entry name" value="Sensor-like_sf"/>
</dbReference>
<keyword evidence="6 8" id="KW-1133">Transmembrane helix</keyword>